<proteinExistence type="predicted"/>
<keyword evidence="3" id="KW-1185">Reference proteome</keyword>
<name>A0A6I4VSX9_9BACL</name>
<evidence type="ECO:0000313" key="2">
    <source>
        <dbReference type="EMBL" id="MXQ52920.1"/>
    </source>
</evidence>
<protein>
    <recommendedName>
        <fullName evidence="4">F0F1-ATPase subunit Ca2+/Mg2+ transporter</fullName>
    </recommendedName>
</protein>
<keyword evidence="1" id="KW-0472">Membrane</keyword>
<feature type="transmembrane region" description="Helical" evidence="1">
    <location>
        <begin position="12"/>
        <end position="32"/>
    </location>
</feature>
<dbReference type="Proteomes" id="UP000430692">
    <property type="component" value="Unassembled WGS sequence"/>
</dbReference>
<sequence length="71" mass="7673">MNRDKSTLRLVAMVGSMGTEVIILAVGGAWLGKLADDTWHTKPLWLLMGLVVGLLIGFVSAAFTLKAFLKE</sequence>
<organism evidence="2 3">
    <name type="scientific">Shimazuella alba</name>
    <dbReference type="NCBI Taxonomy" id="2690964"/>
    <lineage>
        <taxon>Bacteria</taxon>
        <taxon>Bacillati</taxon>
        <taxon>Bacillota</taxon>
        <taxon>Bacilli</taxon>
        <taxon>Bacillales</taxon>
        <taxon>Thermoactinomycetaceae</taxon>
        <taxon>Shimazuella</taxon>
    </lineage>
</organism>
<evidence type="ECO:0008006" key="4">
    <source>
        <dbReference type="Google" id="ProtNLM"/>
    </source>
</evidence>
<dbReference type="AlphaFoldDB" id="A0A6I4VSX9"/>
<dbReference type="EMBL" id="WUUL01000002">
    <property type="protein sequence ID" value="MXQ52920.1"/>
    <property type="molecule type" value="Genomic_DNA"/>
</dbReference>
<keyword evidence="1" id="KW-1133">Transmembrane helix</keyword>
<reference evidence="2 3" key="1">
    <citation type="submission" date="2019-12" db="EMBL/GenBank/DDBJ databases">
        <title>Whole-genome analyses of novel actinobacteria.</title>
        <authorList>
            <person name="Sahin N."/>
            <person name="Saygin H."/>
        </authorList>
    </citation>
    <scope>NUCLEOTIDE SEQUENCE [LARGE SCALE GENOMIC DNA]</scope>
    <source>
        <strain evidence="2 3">KC615</strain>
    </source>
</reference>
<comment type="caution">
    <text evidence="2">The sequence shown here is derived from an EMBL/GenBank/DDBJ whole genome shotgun (WGS) entry which is preliminary data.</text>
</comment>
<keyword evidence="1" id="KW-0812">Transmembrane</keyword>
<gene>
    <name evidence="2" type="ORF">GSM42_04055</name>
</gene>
<feature type="transmembrane region" description="Helical" evidence="1">
    <location>
        <begin position="44"/>
        <end position="69"/>
    </location>
</feature>
<evidence type="ECO:0000313" key="3">
    <source>
        <dbReference type="Proteomes" id="UP000430692"/>
    </source>
</evidence>
<dbReference type="Pfam" id="PF09527">
    <property type="entry name" value="ATPase_gene1"/>
    <property type="match status" value="1"/>
</dbReference>
<evidence type="ECO:0000256" key="1">
    <source>
        <dbReference type="SAM" id="Phobius"/>
    </source>
</evidence>
<dbReference type="InterPro" id="IPR032820">
    <property type="entry name" value="ATPase_put"/>
</dbReference>
<accession>A0A6I4VSX9</accession>
<dbReference type="RefSeq" id="WP_160800259.1">
    <property type="nucleotide sequence ID" value="NZ_WUUL01000002.1"/>
</dbReference>